<evidence type="ECO:0000313" key="1">
    <source>
        <dbReference type="EMBL" id="SDP97448.1"/>
    </source>
</evidence>
<dbReference type="GeneID" id="300932581"/>
<dbReference type="PANTHER" id="PTHR38767">
    <property type="entry name" value="DNA POLYMERASE III SUBUNIT CHI"/>
    <property type="match status" value="1"/>
</dbReference>
<dbReference type="PANTHER" id="PTHR38767:SF1">
    <property type="entry name" value="DNA POLYMERASE III SUBUNIT CHI"/>
    <property type="match status" value="1"/>
</dbReference>
<dbReference type="GO" id="GO:0032298">
    <property type="term" value="P:positive regulation of DNA-templated DNA replication initiation"/>
    <property type="evidence" value="ECO:0007669"/>
    <property type="project" value="TreeGrafter"/>
</dbReference>
<reference evidence="2" key="1">
    <citation type="submission" date="2016-10" db="EMBL/GenBank/DDBJ databases">
        <authorList>
            <person name="Varghese N."/>
            <person name="Submissions S."/>
        </authorList>
    </citation>
    <scope>NUCLEOTIDE SEQUENCE [LARGE SCALE GENOMIC DNA]</scope>
    <source>
        <strain evidence="2">JCM 18416</strain>
    </source>
</reference>
<proteinExistence type="predicted"/>
<gene>
    <name evidence="1" type="ORF">SAMN05216213_10967</name>
</gene>
<dbReference type="Gene3D" id="3.40.50.10110">
    <property type="entry name" value="DNA polymerase III subunit chi"/>
    <property type="match status" value="1"/>
</dbReference>
<dbReference type="RefSeq" id="WP_090431941.1">
    <property type="nucleotide sequence ID" value="NZ_FNJJ01000009.1"/>
</dbReference>
<dbReference type="Pfam" id="PF04364">
    <property type="entry name" value="DNA_pol3_chi"/>
    <property type="match status" value="1"/>
</dbReference>
<evidence type="ECO:0000313" key="2">
    <source>
        <dbReference type="Proteomes" id="UP000199460"/>
    </source>
</evidence>
<keyword evidence="2" id="KW-1185">Reference proteome</keyword>
<dbReference type="GO" id="GO:0003677">
    <property type="term" value="F:DNA binding"/>
    <property type="evidence" value="ECO:0007669"/>
    <property type="project" value="InterPro"/>
</dbReference>
<dbReference type="Proteomes" id="UP000199460">
    <property type="component" value="Unassembled WGS sequence"/>
</dbReference>
<dbReference type="OrthoDB" id="5297568at2"/>
<dbReference type="EMBL" id="FNJJ01000009">
    <property type="protein sequence ID" value="SDP97448.1"/>
    <property type="molecule type" value="Genomic_DNA"/>
</dbReference>
<dbReference type="SUPFAM" id="SSF102400">
    <property type="entry name" value="DNA polymerase III chi subunit"/>
    <property type="match status" value="1"/>
</dbReference>
<dbReference type="AlphaFoldDB" id="A0A1H0X3B1"/>
<dbReference type="GO" id="GO:0003887">
    <property type="term" value="F:DNA-directed DNA polymerase activity"/>
    <property type="evidence" value="ECO:0007669"/>
    <property type="project" value="InterPro"/>
</dbReference>
<organism evidence="1 2">
    <name type="scientific">Ectopseudomonas guguanensis</name>
    <dbReference type="NCBI Taxonomy" id="1198456"/>
    <lineage>
        <taxon>Bacteria</taxon>
        <taxon>Pseudomonadati</taxon>
        <taxon>Pseudomonadota</taxon>
        <taxon>Gammaproteobacteria</taxon>
        <taxon>Pseudomonadales</taxon>
        <taxon>Pseudomonadaceae</taxon>
        <taxon>Ectopseudomonas</taxon>
    </lineage>
</organism>
<sequence length="139" mass="15640">MPRIEFYVLSSSDADGRLRAACQLALKAWGAGLPVFVRGSDETQCAELDEMLWSFKAERFVPHDLHQDAPLSPVVLGIDEVPSADQGVLINLGSSLSPHVERFSRIIEIVNQQPELLSACRENFRTYRQRGYDPQRVEL</sequence>
<dbReference type="InterPro" id="IPR036768">
    <property type="entry name" value="PolIII_chi_sf"/>
</dbReference>
<accession>A0A1H0X3B1</accession>
<name>A0A1H0X3B1_9GAMM</name>
<protein>
    <submittedName>
        <fullName evidence="1">DNA polymerase III, chi subunit</fullName>
    </submittedName>
</protein>
<dbReference type="InterPro" id="IPR007459">
    <property type="entry name" value="DNA_pol3_chi"/>
</dbReference>
<dbReference type="GO" id="GO:0006260">
    <property type="term" value="P:DNA replication"/>
    <property type="evidence" value="ECO:0007669"/>
    <property type="project" value="InterPro"/>
</dbReference>